<dbReference type="EMBL" id="QOIP01000012">
    <property type="protein sequence ID" value="RLU16313.1"/>
    <property type="molecule type" value="Genomic_DNA"/>
</dbReference>
<accession>A0A3L8D8A2</accession>
<reference evidence="1 2" key="1">
    <citation type="journal article" date="2018" name="Genome Res.">
        <title>The genomic architecture and molecular evolution of ant odorant receptors.</title>
        <authorList>
            <person name="McKenzie S.K."/>
            <person name="Kronauer D.J.C."/>
        </authorList>
    </citation>
    <scope>NUCLEOTIDE SEQUENCE [LARGE SCALE GENOMIC DNA]</scope>
    <source>
        <strain evidence="1">Clonal line C1</strain>
    </source>
</reference>
<sequence length="327" mass="37384">MGQLLIMHDGLHSVKTDWKEVSRLLEEATPLCLGLVYTLTWIFKPTVSRSCIKPLGVLNLLRGVWWGADPSIFLAIYKALIRSRLEYGAFIWNELPAYLGKKVDRIQYKAVRLALGYRRSCPINVILGESKELPLELRLEFLGRNFLAKVFGNYDHPLLPVLTSYADLTETPTFIPKRPPPLLVLLHKDIVPISYLIVSDNKPCYSSFKFETLLVEPDVSFSEGEDIKNCIHPSHKFEAVFNDDIYSTYSVSRYFTDGSKYAAEPFVGYGIVALTNNECKTYRRRSSNHTSIFILEGMAIAFALKLALCDPNRLYCYFQTRLTSWSR</sequence>
<dbReference type="SUPFAM" id="SSF53098">
    <property type="entry name" value="Ribonuclease H-like"/>
    <property type="match status" value="1"/>
</dbReference>
<dbReference type="InterPro" id="IPR012337">
    <property type="entry name" value="RNaseH-like_sf"/>
</dbReference>
<proteinExistence type="predicted"/>
<name>A0A3L8D8A2_OOCBI</name>
<organism evidence="1 2">
    <name type="scientific">Ooceraea biroi</name>
    <name type="common">Clonal raider ant</name>
    <name type="synonym">Cerapachys biroi</name>
    <dbReference type="NCBI Taxonomy" id="2015173"/>
    <lineage>
        <taxon>Eukaryota</taxon>
        <taxon>Metazoa</taxon>
        <taxon>Ecdysozoa</taxon>
        <taxon>Arthropoda</taxon>
        <taxon>Hexapoda</taxon>
        <taxon>Insecta</taxon>
        <taxon>Pterygota</taxon>
        <taxon>Neoptera</taxon>
        <taxon>Endopterygota</taxon>
        <taxon>Hymenoptera</taxon>
        <taxon>Apocrita</taxon>
        <taxon>Aculeata</taxon>
        <taxon>Formicoidea</taxon>
        <taxon>Formicidae</taxon>
        <taxon>Dorylinae</taxon>
        <taxon>Ooceraea</taxon>
    </lineage>
</organism>
<dbReference type="AlphaFoldDB" id="A0A3L8D8A2"/>
<evidence type="ECO:0000313" key="2">
    <source>
        <dbReference type="Proteomes" id="UP000279307"/>
    </source>
</evidence>
<dbReference type="Proteomes" id="UP000279307">
    <property type="component" value="Chromosome 12"/>
</dbReference>
<dbReference type="OrthoDB" id="7700353at2759"/>
<gene>
    <name evidence="1" type="ORF">DMN91_012073</name>
</gene>
<evidence type="ECO:0008006" key="3">
    <source>
        <dbReference type="Google" id="ProtNLM"/>
    </source>
</evidence>
<comment type="caution">
    <text evidence="1">The sequence shown here is derived from an EMBL/GenBank/DDBJ whole genome shotgun (WGS) entry which is preliminary data.</text>
</comment>
<protein>
    <recommendedName>
        <fullName evidence="3">RNase H type-1 domain-containing protein</fullName>
    </recommendedName>
</protein>
<evidence type="ECO:0000313" key="1">
    <source>
        <dbReference type="EMBL" id="RLU16313.1"/>
    </source>
</evidence>